<keyword evidence="3" id="KW-1185">Reference proteome</keyword>
<feature type="transmembrane region" description="Helical" evidence="1">
    <location>
        <begin position="145"/>
        <end position="165"/>
    </location>
</feature>
<evidence type="ECO:0008006" key="4">
    <source>
        <dbReference type="Google" id="ProtNLM"/>
    </source>
</evidence>
<keyword evidence="1" id="KW-1133">Transmembrane helix</keyword>
<keyword evidence="1" id="KW-0472">Membrane</keyword>
<organism evidence="2 3">
    <name type="scientific">Pontibaca methylaminivorans</name>
    <dbReference type="NCBI Taxonomy" id="515897"/>
    <lineage>
        <taxon>Bacteria</taxon>
        <taxon>Pseudomonadati</taxon>
        <taxon>Pseudomonadota</taxon>
        <taxon>Alphaproteobacteria</taxon>
        <taxon>Rhodobacterales</taxon>
        <taxon>Roseobacteraceae</taxon>
        <taxon>Pontibaca</taxon>
    </lineage>
</organism>
<dbReference type="EMBL" id="FTPS01000001">
    <property type="protein sequence ID" value="SIT74125.1"/>
    <property type="molecule type" value="Genomic_DNA"/>
</dbReference>
<dbReference type="STRING" id="515897.SAMN05421849_0104"/>
<name>A0A1R3W8U9_9RHOB</name>
<feature type="transmembrane region" description="Helical" evidence="1">
    <location>
        <begin position="20"/>
        <end position="38"/>
    </location>
</feature>
<evidence type="ECO:0000313" key="2">
    <source>
        <dbReference type="EMBL" id="SIT74125.1"/>
    </source>
</evidence>
<sequence length="175" mass="19270">MSWHQTVFELIDMRSFPSLWFWIFLASSWSVATWRVLGVPHDMILRARDPGSEAERDLAALVQINCRRLLALGAGLGAWGLGGAAFLFTTLFLLGFFYDIEIAQALFLLGFPLALAGSASLTLARRLQARPLAGPLLCRCLLRHRLLLQSIGVVAIIVTVLWGTYQNISSTALIG</sequence>
<gene>
    <name evidence="2" type="ORF">SAMN05421849_0104</name>
</gene>
<evidence type="ECO:0000313" key="3">
    <source>
        <dbReference type="Proteomes" id="UP000192455"/>
    </source>
</evidence>
<evidence type="ECO:0000256" key="1">
    <source>
        <dbReference type="SAM" id="Phobius"/>
    </source>
</evidence>
<proteinExistence type="predicted"/>
<dbReference type="RefSeq" id="WP_076646289.1">
    <property type="nucleotide sequence ID" value="NZ_FTPS01000001.1"/>
</dbReference>
<keyword evidence="1" id="KW-0812">Transmembrane</keyword>
<dbReference type="AlphaFoldDB" id="A0A1R3W8U9"/>
<feature type="transmembrane region" description="Helical" evidence="1">
    <location>
        <begin position="102"/>
        <end position="124"/>
    </location>
</feature>
<reference evidence="2 3" key="1">
    <citation type="submission" date="2017-01" db="EMBL/GenBank/DDBJ databases">
        <authorList>
            <person name="Mah S.A."/>
            <person name="Swanson W.J."/>
            <person name="Moy G.W."/>
            <person name="Vacquier V.D."/>
        </authorList>
    </citation>
    <scope>NUCLEOTIDE SEQUENCE [LARGE SCALE GENOMIC DNA]</scope>
    <source>
        <strain evidence="2 3">DSM 21219</strain>
    </source>
</reference>
<dbReference type="Proteomes" id="UP000192455">
    <property type="component" value="Unassembled WGS sequence"/>
</dbReference>
<dbReference type="OrthoDB" id="7847071at2"/>
<feature type="transmembrane region" description="Helical" evidence="1">
    <location>
        <begin position="69"/>
        <end position="96"/>
    </location>
</feature>
<accession>A0A1R3W8U9</accession>
<protein>
    <recommendedName>
        <fullName evidence="4">Component of SufBCD complex</fullName>
    </recommendedName>
</protein>